<comment type="caution">
    <text evidence="3">The sequence shown here is derived from an EMBL/GenBank/DDBJ whole genome shotgun (WGS) entry which is preliminary data.</text>
</comment>
<dbReference type="PANTHER" id="PTHR36688">
    <property type="entry name" value="ENDO/EXONUCLEASE/PHOSPHATASE DOMAIN-CONTAINING PROTEIN"/>
    <property type="match status" value="1"/>
</dbReference>
<keyword evidence="3" id="KW-0808">Transferase</keyword>
<dbReference type="EMBL" id="VIIS01001573">
    <property type="protein sequence ID" value="KAF0296300.1"/>
    <property type="molecule type" value="Genomic_DNA"/>
</dbReference>
<dbReference type="PANTHER" id="PTHR36688:SF1">
    <property type="entry name" value="ENDONUCLEASE_EXONUCLEASE_PHOSPHATASE DOMAIN-CONTAINING PROTEIN"/>
    <property type="match status" value="1"/>
</dbReference>
<sequence>MIGYWNVRGARSKLLELETISERYDVLLLQETLLSTPHFFRLPGFSIIRHDYGRGILIAVRDRPGLTWKTLDCTDFEPGDYLIQGVSVGDDRLRDAVSVYNVYASHCSAVDDWRFLEQIENLPGPSLVLGDFNARSPAWCASGLHNSNGKALEELLSDSGLQLLTSPTPTRLADRPGDSDTTIDLAFSAGEVPGDVFWAPTYHGASDHLLCEVRVRFPRTGPSPSAQRPRLYHLRQGGTTLHSTLLFKEAKSRRRQGREAAAMPTRKQWWTPEVDAAWRNKRSALKHWRAAKTSCDASTRETARSARNKADAVWKRITLSSKRRCWDVFLQESYRDSGQFWRFIGSMGDSKPQTSSMQMVAGSRILRTDEEKGSAFLQRFVDQCSRGDMSRRDEAIRDLSSRLPQLAPSELFGMDDLTRAIERIGHVSPGPDRIPASALKNLSAQSKSRLLSEINESLVSGIVPTEWCDSVLVPVPKPGKDHHRLEGHRIIAVQNLLGKVAESMVCERLASHLEPRMPPGMGAYRKGRSTWTNAGVVTHVISEAFERREQAVLVALDLQDAYNMVSLPKLAHRLLVLDTDVRLTRWIMAALRSRRCSMKCGRWMSDWTDVPTALPQGSPLSPICFNAYLQPIASIITPDNAILLCYADDITIVAWHRDISSAIGTAQEVVNNVKAACDHLDMVINPQKASVTVFGKRRPTQPLEAVVYGGEPISYSDQVKLLGVTLDPALTFNAHADSVRSRCVRALSTLKAAYSRGVDLRRISHLYRSLVLSRITYGLEIINPLKTTMDKLERIQNSALRLATGCPRQTPVTALRYMFDLPSIVDLHEVLRARAVCIVASDCGHPLHDFVNQALARAPLARLQRTGWLRDGTKALRGLCGRHKIRRSHLWSATPPATRCRWTFKIDLFSRTDRELPPHVVNAMFEEVLADTSSELPQPLVVLATDGSVTTSTPRSGWGCVMRESDGSLQTHRGGCNLRLSSMRAELEAIFRGLDLARSAHPDLAACIICTDSQSLLRKLESGSAPPEWHDLPQQVVWVYCPGHAGVQLNDRADHLAGSGSASDYLELGTQDIQLIIRDRQLSSRDDGSWEERRMSERGLQRGWAAKSTSRGRAAHTMCQLATGTLSRAALTRVFQLGGAEAAWGQLLGLRRLTTLPLDQ</sequence>
<dbReference type="InterPro" id="IPR036691">
    <property type="entry name" value="Endo/exonu/phosph_ase_sf"/>
</dbReference>
<dbReference type="Gene3D" id="3.30.420.10">
    <property type="entry name" value="Ribonuclease H-like superfamily/Ribonuclease H"/>
    <property type="match status" value="1"/>
</dbReference>
<dbReference type="SUPFAM" id="SSF56219">
    <property type="entry name" value="DNase I-like"/>
    <property type="match status" value="1"/>
</dbReference>
<feature type="domain" description="RNase H type-1" evidence="2">
    <location>
        <begin position="937"/>
        <end position="1062"/>
    </location>
</feature>
<dbReference type="GO" id="GO:0003676">
    <property type="term" value="F:nucleic acid binding"/>
    <property type="evidence" value="ECO:0007669"/>
    <property type="project" value="InterPro"/>
</dbReference>
<accession>A0A6A4VY41</accession>
<organism evidence="3 4">
    <name type="scientific">Amphibalanus amphitrite</name>
    <name type="common">Striped barnacle</name>
    <name type="synonym">Balanus amphitrite</name>
    <dbReference type="NCBI Taxonomy" id="1232801"/>
    <lineage>
        <taxon>Eukaryota</taxon>
        <taxon>Metazoa</taxon>
        <taxon>Ecdysozoa</taxon>
        <taxon>Arthropoda</taxon>
        <taxon>Crustacea</taxon>
        <taxon>Multicrustacea</taxon>
        <taxon>Cirripedia</taxon>
        <taxon>Thoracica</taxon>
        <taxon>Thoracicalcarea</taxon>
        <taxon>Balanomorpha</taxon>
        <taxon>Balanoidea</taxon>
        <taxon>Balanidae</taxon>
        <taxon>Amphibalaninae</taxon>
        <taxon>Amphibalanus</taxon>
    </lineage>
</organism>
<dbReference type="CDD" id="cd09276">
    <property type="entry name" value="Rnase_HI_RT_non_LTR"/>
    <property type="match status" value="1"/>
</dbReference>
<gene>
    <name evidence="3" type="primary">RTase_1</name>
    <name evidence="3" type="ORF">FJT64_006233</name>
</gene>
<dbReference type="Pfam" id="PF00078">
    <property type="entry name" value="RVT_1"/>
    <property type="match status" value="1"/>
</dbReference>
<keyword evidence="4" id="KW-1185">Reference proteome</keyword>
<dbReference type="SUPFAM" id="SSF53098">
    <property type="entry name" value="Ribonuclease H-like"/>
    <property type="match status" value="1"/>
</dbReference>
<dbReference type="SUPFAM" id="SSF56672">
    <property type="entry name" value="DNA/RNA polymerases"/>
    <property type="match status" value="1"/>
</dbReference>
<dbReference type="Pfam" id="PF13456">
    <property type="entry name" value="RVT_3"/>
    <property type="match status" value="1"/>
</dbReference>
<evidence type="ECO:0000259" key="1">
    <source>
        <dbReference type="PROSITE" id="PS50878"/>
    </source>
</evidence>
<keyword evidence="3" id="KW-0548">Nucleotidyltransferase</keyword>
<dbReference type="InterPro" id="IPR005135">
    <property type="entry name" value="Endo/exonuclease/phosphatase"/>
</dbReference>
<dbReference type="GO" id="GO:0004523">
    <property type="term" value="F:RNA-DNA hybrid ribonuclease activity"/>
    <property type="evidence" value="ECO:0007669"/>
    <property type="project" value="InterPro"/>
</dbReference>
<dbReference type="InterPro" id="IPR052560">
    <property type="entry name" value="RdDP_mobile_element"/>
</dbReference>
<dbReference type="Pfam" id="PF03372">
    <property type="entry name" value="Exo_endo_phos"/>
    <property type="match status" value="1"/>
</dbReference>
<dbReference type="GO" id="GO:0003964">
    <property type="term" value="F:RNA-directed DNA polymerase activity"/>
    <property type="evidence" value="ECO:0007669"/>
    <property type="project" value="UniProtKB-KW"/>
</dbReference>
<dbReference type="InterPro" id="IPR036397">
    <property type="entry name" value="RNaseH_sf"/>
</dbReference>
<dbReference type="GO" id="GO:0042575">
    <property type="term" value="C:DNA polymerase complex"/>
    <property type="evidence" value="ECO:0007669"/>
    <property type="project" value="UniProtKB-ARBA"/>
</dbReference>
<dbReference type="AlphaFoldDB" id="A0A6A4VY41"/>
<evidence type="ECO:0000313" key="4">
    <source>
        <dbReference type="Proteomes" id="UP000440578"/>
    </source>
</evidence>
<feature type="domain" description="Reverse transcriptase" evidence="1">
    <location>
        <begin position="456"/>
        <end position="726"/>
    </location>
</feature>
<protein>
    <submittedName>
        <fullName evidence="3">Putative RNA-directed DNA polymerase from transposon BS</fullName>
    </submittedName>
</protein>
<dbReference type="InterPro" id="IPR043502">
    <property type="entry name" value="DNA/RNA_pol_sf"/>
</dbReference>
<proteinExistence type="predicted"/>
<dbReference type="CDD" id="cd01650">
    <property type="entry name" value="RT_nLTR_like"/>
    <property type="match status" value="1"/>
</dbReference>
<dbReference type="PROSITE" id="PS50878">
    <property type="entry name" value="RT_POL"/>
    <property type="match status" value="1"/>
</dbReference>
<keyword evidence="3" id="KW-0695">RNA-directed DNA polymerase</keyword>
<name>A0A6A4VY41_AMPAM</name>
<dbReference type="InterPro" id="IPR002156">
    <property type="entry name" value="RNaseH_domain"/>
</dbReference>
<dbReference type="Gene3D" id="3.60.10.10">
    <property type="entry name" value="Endonuclease/exonuclease/phosphatase"/>
    <property type="match status" value="1"/>
</dbReference>
<dbReference type="PROSITE" id="PS50879">
    <property type="entry name" value="RNASE_H_1"/>
    <property type="match status" value="1"/>
</dbReference>
<evidence type="ECO:0000313" key="3">
    <source>
        <dbReference type="EMBL" id="KAF0296300.1"/>
    </source>
</evidence>
<evidence type="ECO:0000259" key="2">
    <source>
        <dbReference type="PROSITE" id="PS50879"/>
    </source>
</evidence>
<dbReference type="InterPro" id="IPR000477">
    <property type="entry name" value="RT_dom"/>
</dbReference>
<reference evidence="3 4" key="1">
    <citation type="submission" date="2019-07" db="EMBL/GenBank/DDBJ databases">
        <title>Draft genome assembly of a fouling barnacle, Amphibalanus amphitrite (Darwin, 1854): The first reference genome for Thecostraca.</title>
        <authorList>
            <person name="Kim W."/>
        </authorList>
    </citation>
    <scope>NUCLEOTIDE SEQUENCE [LARGE SCALE GENOMIC DNA]</scope>
    <source>
        <strain evidence="3">SNU_AA5</strain>
        <tissue evidence="3">Soma without cirri and trophi</tissue>
    </source>
</reference>
<dbReference type="Proteomes" id="UP000440578">
    <property type="component" value="Unassembled WGS sequence"/>
</dbReference>
<dbReference type="InterPro" id="IPR012337">
    <property type="entry name" value="RNaseH-like_sf"/>
</dbReference>
<dbReference type="OrthoDB" id="6373033at2759"/>